<evidence type="ECO:0000313" key="1">
    <source>
        <dbReference type="EnsemblMetazoa" id="SMAR003724-PA"/>
    </source>
</evidence>
<reference evidence="1" key="2">
    <citation type="submission" date="2015-02" db="UniProtKB">
        <authorList>
            <consortium name="EnsemblMetazoa"/>
        </authorList>
    </citation>
    <scope>IDENTIFICATION</scope>
</reference>
<dbReference type="HOGENOM" id="CLU_1973287_0_0_1"/>
<proteinExistence type="predicted"/>
<sequence>MVTPWFHQLTLDVTHCNNQDTRGTACTFHINHVLKIPDGFIHLLCHGEKRSDLDARKRIYRMMYFILKKQKLVNGTAQFPDCITDVIRSLCPNDLKQHDEIHKKVTTVVSLHDLAKATWPKCNAKCK</sequence>
<keyword evidence="2" id="KW-1185">Reference proteome</keyword>
<organism evidence="1 2">
    <name type="scientific">Strigamia maritima</name>
    <name type="common">European centipede</name>
    <name type="synonym">Geophilus maritimus</name>
    <dbReference type="NCBI Taxonomy" id="126957"/>
    <lineage>
        <taxon>Eukaryota</taxon>
        <taxon>Metazoa</taxon>
        <taxon>Ecdysozoa</taxon>
        <taxon>Arthropoda</taxon>
        <taxon>Myriapoda</taxon>
        <taxon>Chilopoda</taxon>
        <taxon>Pleurostigmophora</taxon>
        <taxon>Geophilomorpha</taxon>
        <taxon>Linotaeniidae</taxon>
        <taxon>Strigamia</taxon>
    </lineage>
</organism>
<dbReference type="EMBL" id="JH431371">
    <property type="status" value="NOT_ANNOTATED_CDS"/>
    <property type="molecule type" value="Genomic_DNA"/>
</dbReference>
<name>T1IRM6_STRMM</name>
<dbReference type="EnsemblMetazoa" id="SMAR003724-RA">
    <property type="protein sequence ID" value="SMAR003724-PA"/>
    <property type="gene ID" value="SMAR003724"/>
</dbReference>
<reference evidence="2" key="1">
    <citation type="submission" date="2011-05" db="EMBL/GenBank/DDBJ databases">
        <authorList>
            <person name="Richards S.R."/>
            <person name="Qu J."/>
            <person name="Jiang H."/>
            <person name="Jhangiani S.N."/>
            <person name="Agravi P."/>
            <person name="Goodspeed R."/>
            <person name="Gross S."/>
            <person name="Mandapat C."/>
            <person name="Jackson L."/>
            <person name="Mathew T."/>
            <person name="Pu L."/>
            <person name="Thornton R."/>
            <person name="Saada N."/>
            <person name="Wilczek-Boney K.B."/>
            <person name="Lee S."/>
            <person name="Kovar C."/>
            <person name="Wu Y."/>
            <person name="Scherer S.E."/>
            <person name="Worley K.C."/>
            <person name="Muzny D.M."/>
            <person name="Gibbs R."/>
        </authorList>
    </citation>
    <scope>NUCLEOTIDE SEQUENCE</scope>
    <source>
        <strain evidence="2">Brora</strain>
    </source>
</reference>
<evidence type="ECO:0000313" key="2">
    <source>
        <dbReference type="Proteomes" id="UP000014500"/>
    </source>
</evidence>
<dbReference type="Proteomes" id="UP000014500">
    <property type="component" value="Unassembled WGS sequence"/>
</dbReference>
<protein>
    <submittedName>
        <fullName evidence="1">Uncharacterized protein</fullName>
    </submittedName>
</protein>
<accession>T1IRM6</accession>
<dbReference type="AlphaFoldDB" id="T1IRM6"/>